<dbReference type="PANTHER" id="PTHR32179:SF3">
    <property type="entry name" value="NICOTINATE-NUCLEOTIDE PYROPHOSPHORYLASE [CARBOXYLATING]"/>
    <property type="match status" value="1"/>
</dbReference>
<comment type="catalytic activity">
    <reaction evidence="9">
        <text>nicotinate beta-D-ribonucleotide + CO2 + diphosphate = quinolinate + 5-phospho-alpha-D-ribose 1-diphosphate + 2 H(+)</text>
        <dbReference type="Rhea" id="RHEA:12733"/>
        <dbReference type="ChEBI" id="CHEBI:15378"/>
        <dbReference type="ChEBI" id="CHEBI:16526"/>
        <dbReference type="ChEBI" id="CHEBI:29959"/>
        <dbReference type="ChEBI" id="CHEBI:33019"/>
        <dbReference type="ChEBI" id="CHEBI:57502"/>
        <dbReference type="ChEBI" id="CHEBI:58017"/>
        <dbReference type="EC" id="2.4.2.19"/>
    </reaction>
</comment>
<comment type="similarity">
    <text evidence="3 10">Belongs to the NadC/ModD family.</text>
</comment>
<evidence type="ECO:0000256" key="8">
    <source>
        <dbReference type="ARBA" id="ARBA00033102"/>
    </source>
</evidence>
<proteinExistence type="inferred from homology"/>
<reference evidence="13 14" key="1">
    <citation type="submission" date="2020-07" db="EMBL/GenBank/DDBJ databases">
        <title>Genomic Encyclopedia of Type Strains, Phase III (KMG-III): the genomes of soil and plant-associated and newly described type strains.</title>
        <authorList>
            <person name="Whitman W."/>
        </authorList>
    </citation>
    <scope>NUCLEOTIDE SEQUENCE [LARGE SCALE GENOMIC DNA]</scope>
    <source>
        <strain evidence="13 14">DSM 11255</strain>
    </source>
</reference>
<evidence type="ECO:0000256" key="10">
    <source>
        <dbReference type="PIRNR" id="PIRNR006250"/>
    </source>
</evidence>
<evidence type="ECO:0000259" key="12">
    <source>
        <dbReference type="Pfam" id="PF02749"/>
    </source>
</evidence>
<dbReference type="RefSeq" id="WP_028051668.1">
    <property type="nucleotide sequence ID" value="NZ_ATYG01000003.1"/>
</dbReference>
<accession>A0ABX2RAD4</accession>
<feature type="domain" description="Quinolinate phosphoribosyl transferase N-terminal" evidence="12">
    <location>
        <begin position="22"/>
        <end position="107"/>
    </location>
</feature>
<dbReference type="CDD" id="cd01572">
    <property type="entry name" value="QPRTase"/>
    <property type="match status" value="1"/>
</dbReference>
<comment type="pathway">
    <text evidence="2">Cofactor biosynthesis; NAD(+) biosynthesis; nicotinate D-ribonucleotide from quinolinate: step 1/1.</text>
</comment>
<dbReference type="GO" id="GO:0004514">
    <property type="term" value="F:nicotinate-nucleotide diphosphorylase (carboxylating) activity"/>
    <property type="evidence" value="ECO:0007669"/>
    <property type="project" value="UniProtKB-EC"/>
</dbReference>
<dbReference type="InterPro" id="IPR037128">
    <property type="entry name" value="Quinolinate_PRibosylTase_N_sf"/>
</dbReference>
<organism evidence="13 14">
    <name type="scientific">Carboxydothermus ferrireducens DSM 11255</name>
    <dbReference type="NCBI Taxonomy" id="1119529"/>
    <lineage>
        <taxon>Bacteria</taxon>
        <taxon>Bacillati</taxon>
        <taxon>Bacillota</taxon>
        <taxon>Clostridia</taxon>
        <taxon>Thermoanaerobacterales</taxon>
        <taxon>Thermoanaerobacteraceae</taxon>
        <taxon>Carboxydothermus</taxon>
    </lineage>
</organism>
<dbReference type="InterPro" id="IPR036068">
    <property type="entry name" value="Nicotinate_pribotase-like_C"/>
</dbReference>
<dbReference type="EC" id="2.4.2.19" evidence="4"/>
<evidence type="ECO:0000313" key="13">
    <source>
        <dbReference type="EMBL" id="NYE57894.1"/>
    </source>
</evidence>
<comment type="caution">
    <text evidence="13">The sequence shown here is derived from an EMBL/GenBank/DDBJ whole genome shotgun (WGS) entry which is preliminary data.</text>
</comment>
<dbReference type="InterPro" id="IPR027277">
    <property type="entry name" value="NadC/ModD"/>
</dbReference>
<evidence type="ECO:0000256" key="6">
    <source>
        <dbReference type="ARBA" id="ARBA00022676"/>
    </source>
</evidence>
<comment type="function">
    <text evidence="1">Involved in the catabolism of quinolinic acid (QA).</text>
</comment>
<dbReference type="NCBIfam" id="TIGR00078">
    <property type="entry name" value="nadC"/>
    <property type="match status" value="1"/>
</dbReference>
<dbReference type="SUPFAM" id="SSF54675">
    <property type="entry name" value="Nicotinate/Quinolinate PRTase N-terminal domain-like"/>
    <property type="match status" value="1"/>
</dbReference>
<dbReference type="Proteomes" id="UP000604066">
    <property type="component" value="Unassembled WGS sequence"/>
</dbReference>
<gene>
    <name evidence="13" type="ORF">HDG70_001609</name>
</gene>
<name>A0ABX2RAD4_9THEO</name>
<dbReference type="InterPro" id="IPR004393">
    <property type="entry name" value="NadC"/>
</dbReference>
<dbReference type="InterPro" id="IPR022412">
    <property type="entry name" value="Quinolinate_PRibosylTrfase_N"/>
</dbReference>
<dbReference type="SUPFAM" id="SSF51690">
    <property type="entry name" value="Nicotinate/Quinolinate PRTase C-terminal domain-like"/>
    <property type="match status" value="1"/>
</dbReference>
<sequence length="283" mass="31075">MLPFYVREHIRLALEEDIGMGDITTEAIAVGDEHTVGFVKVKEPGVVAGLFVLEEIYRVLSDNVRVEYMVKDGEEVAPGQVIAKIYGPAAVILMGERVALNYLQFLSGIATKTRRIINKVKDYPVRVVDTRKTVPGLRWLSKYAVRVGGGHNHRFNLSDGILLKDNHIKAAGGIEEAIKRARKYAPHTLKIEIEVESLEGLKEAIAAGADIVMLDNMSPQRVKEARKIAGDKVLLEASGGINEENILEYARAGIDVISLGTLTHSVKALDISLDLKSLKETGR</sequence>
<feature type="domain" description="Quinolinate phosphoribosyl transferase C-terminal" evidence="11">
    <location>
        <begin position="109"/>
        <end position="274"/>
    </location>
</feature>
<dbReference type="Gene3D" id="3.90.1170.20">
    <property type="entry name" value="Quinolinate phosphoribosyl transferase, N-terminal domain"/>
    <property type="match status" value="1"/>
</dbReference>
<dbReference type="PIRSF" id="PIRSF006250">
    <property type="entry name" value="NadC_ModD"/>
    <property type="match status" value="1"/>
</dbReference>
<keyword evidence="7 10" id="KW-0808">Transferase</keyword>
<dbReference type="Pfam" id="PF02749">
    <property type="entry name" value="QRPTase_N"/>
    <property type="match status" value="1"/>
</dbReference>
<protein>
    <recommendedName>
        <fullName evidence="4">nicotinate-nucleotide diphosphorylase (carboxylating)</fullName>
        <ecNumber evidence="4">2.4.2.19</ecNumber>
    </recommendedName>
    <alternativeName>
        <fullName evidence="8">Quinolinate phosphoribosyltransferase [decarboxylating]</fullName>
    </alternativeName>
</protein>
<dbReference type="PANTHER" id="PTHR32179">
    <property type="entry name" value="NICOTINATE-NUCLEOTIDE PYROPHOSPHORYLASE [CARBOXYLATING]"/>
    <property type="match status" value="1"/>
</dbReference>
<evidence type="ECO:0000256" key="5">
    <source>
        <dbReference type="ARBA" id="ARBA00022642"/>
    </source>
</evidence>
<evidence type="ECO:0000313" key="14">
    <source>
        <dbReference type="Proteomes" id="UP000604066"/>
    </source>
</evidence>
<dbReference type="EMBL" id="JACCBS010000002">
    <property type="protein sequence ID" value="NYE57894.1"/>
    <property type="molecule type" value="Genomic_DNA"/>
</dbReference>
<keyword evidence="14" id="KW-1185">Reference proteome</keyword>
<dbReference type="Gene3D" id="3.20.20.70">
    <property type="entry name" value="Aldolase class I"/>
    <property type="match status" value="1"/>
</dbReference>
<dbReference type="Pfam" id="PF01729">
    <property type="entry name" value="QRPTase_C"/>
    <property type="match status" value="1"/>
</dbReference>
<evidence type="ECO:0000259" key="11">
    <source>
        <dbReference type="Pfam" id="PF01729"/>
    </source>
</evidence>
<evidence type="ECO:0000256" key="9">
    <source>
        <dbReference type="ARBA" id="ARBA00047445"/>
    </source>
</evidence>
<evidence type="ECO:0000256" key="7">
    <source>
        <dbReference type="ARBA" id="ARBA00022679"/>
    </source>
</evidence>
<dbReference type="InterPro" id="IPR013785">
    <property type="entry name" value="Aldolase_TIM"/>
</dbReference>
<dbReference type="InterPro" id="IPR002638">
    <property type="entry name" value="Quinolinate_PRibosylTrfase_C"/>
</dbReference>
<keyword evidence="6 10" id="KW-0328">Glycosyltransferase</keyword>
<evidence type="ECO:0000256" key="4">
    <source>
        <dbReference type="ARBA" id="ARBA00011944"/>
    </source>
</evidence>
<evidence type="ECO:0000256" key="2">
    <source>
        <dbReference type="ARBA" id="ARBA00004893"/>
    </source>
</evidence>
<evidence type="ECO:0000256" key="1">
    <source>
        <dbReference type="ARBA" id="ARBA00003237"/>
    </source>
</evidence>
<keyword evidence="5" id="KW-0662">Pyridine nucleotide biosynthesis</keyword>
<evidence type="ECO:0000256" key="3">
    <source>
        <dbReference type="ARBA" id="ARBA00009400"/>
    </source>
</evidence>